<dbReference type="InterPro" id="IPR042176">
    <property type="entry name" value="Pantoate_ligase_C"/>
</dbReference>
<evidence type="ECO:0000256" key="13">
    <source>
        <dbReference type="SAM" id="SignalP"/>
    </source>
</evidence>
<keyword evidence="5" id="KW-0436">Ligase</keyword>
<name>A0A5J4Z646_PORPP</name>
<keyword evidence="15" id="KW-1185">Reference proteome</keyword>
<keyword evidence="8" id="KW-0067">ATP-binding</keyword>
<dbReference type="PANTHER" id="PTHR21299">
    <property type="entry name" value="CYTIDYLATE KINASE/PANTOATE-BETA-ALANINE LIGASE"/>
    <property type="match status" value="1"/>
</dbReference>
<organism evidence="14 15">
    <name type="scientific">Porphyridium purpureum</name>
    <name type="common">Red alga</name>
    <name type="synonym">Porphyridium cruentum</name>
    <dbReference type="NCBI Taxonomy" id="35688"/>
    <lineage>
        <taxon>Eukaryota</taxon>
        <taxon>Rhodophyta</taxon>
        <taxon>Bangiophyceae</taxon>
        <taxon>Porphyridiales</taxon>
        <taxon>Porphyridiaceae</taxon>
        <taxon>Porphyridium</taxon>
    </lineage>
</organism>
<dbReference type="EC" id="6.3.2.1" evidence="3"/>
<dbReference type="Proteomes" id="UP000324585">
    <property type="component" value="Unassembled WGS sequence"/>
</dbReference>
<dbReference type="PANTHER" id="PTHR21299:SF1">
    <property type="entry name" value="PANTOATE--BETA-ALANINE LIGASE"/>
    <property type="match status" value="1"/>
</dbReference>
<accession>A0A5J4Z646</accession>
<reference evidence="15" key="1">
    <citation type="journal article" date="2019" name="Nat. Commun.">
        <title>Expansion of phycobilisome linker gene families in mesophilic red algae.</title>
        <authorList>
            <person name="Lee J."/>
            <person name="Kim D."/>
            <person name="Bhattacharya D."/>
            <person name="Yoon H.S."/>
        </authorList>
    </citation>
    <scope>NUCLEOTIDE SEQUENCE [LARGE SCALE GENOMIC DNA]</scope>
    <source>
        <strain evidence="15">CCMP 1328</strain>
    </source>
</reference>
<dbReference type="GO" id="GO:0005829">
    <property type="term" value="C:cytosol"/>
    <property type="evidence" value="ECO:0007669"/>
    <property type="project" value="TreeGrafter"/>
</dbReference>
<dbReference type="Gene3D" id="3.30.1300.10">
    <property type="entry name" value="Pantoate-beta-alanine ligase, C-terminal domain"/>
    <property type="match status" value="1"/>
</dbReference>
<dbReference type="GO" id="GO:0004592">
    <property type="term" value="F:pantoate-beta-alanine ligase activity"/>
    <property type="evidence" value="ECO:0007669"/>
    <property type="project" value="UniProtKB-EC"/>
</dbReference>
<keyword evidence="13" id="KW-0732">Signal</keyword>
<evidence type="ECO:0000256" key="11">
    <source>
        <dbReference type="ARBA" id="ARBA00048258"/>
    </source>
</evidence>
<dbReference type="Gene3D" id="3.40.50.620">
    <property type="entry name" value="HUPs"/>
    <property type="match status" value="1"/>
</dbReference>
<dbReference type="Pfam" id="PF02569">
    <property type="entry name" value="Pantoate_ligase"/>
    <property type="match status" value="1"/>
</dbReference>
<proteinExistence type="inferred from homology"/>
<dbReference type="UniPathway" id="UPA00028">
    <property type="reaction ID" value="UER00005"/>
</dbReference>
<dbReference type="NCBIfam" id="TIGR00018">
    <property type="entry name" value="panC"/>
    <property type="match status" value="1"/>
</dbReference>
<dbReference type="EMBL" id="VRMN01000001">
    <property type="protein sequence ID" value="KAA8498464.1"/>
    <property type="molecule type" value="Genomic_DNA"/>
</dbReference>
<dbReference type="OMA" id="CNHKLEP"/>
<dbReference type="SUPFAM" id="SSF52374">
    <property type="entry name" value="Nucleotidylyl transferase"/>
    <property type="match status" value="1"/>
</dbReference>
<feature type="signal peptide" evidence="13">
    <location>
        <begin position="1"/>
        <end position="22"/>
    </location>
</feature>
<evidence type="ECO:0000256" key="12">
    <source>
        <dbReference type="SAM" id="MobiDB-lite"/>
    </source>
</evidence>
<feature type="chain" id="PRO_5023814069" description="Pantoate--beta-alanine ligase" evidence="13">
    <location>
        <begin position="23"/>
        <end position="410"/>
    </location>
</feature>
<evidence type="ECO:0000313" key="14">
    <source>
        <dbReference type="EMBL" id="KAA8498464.1"/>
    </source>
</evidence>
<evidence type="ECO:0000256" key="8">
    <source>
        <dbReference type="ARBA" id="ARBA00022840"/>
    </source>
</evidence>
<evidence type="ECO:0000256" key="9">
    <source>
        <dbReference type="ARBA" id="ARBA00029902"/>
    </source>
</evidence>
<evidence type="ECO:0000256" key="4">
    <source>
        <dbReference type="ARBA" id="ARBA00015647"/>
    </source>
</evidence>
<gene>
    <name evidence="14" type="ORF">FVE85_6049</name>
</gene>
<feature type="compositionally biased region" description="Low complexity" evidence="12">
    <location>
        <begin position="43"/>
        <end position="54"/>
    </location>
</feature>
<comment type="catalytic activity">
    <reaction evidence="11">
        <text>(R)-pantoate + beta-alanine + ATP = (R)-pantothenate + AMP + diphosphate + H(+)</text>
        <dbReference type="Rhea" id="RHEA:10912"/>
        <dbReference type="ChEBI" id="CHEBI:15378"/>
        <dbReference type="ChEBI" id="CHEBI:15980"/>
        <dbReference type="ChEBI" id="CHEBI:29032"/>
        <dbReference type="ChEBI" id="CHEBI:30616"/>
        <dbReference type="ChEBI" id="CHEBI:33019"/>
        <dbReference type="ChEBI" id="CHEBI:57966"/>
        <dbReference type="ChEBI" id="CHEBI:456215"/>
        <dbReference type="EC" id="6.3.2.1"/>
    </reaction>
</comment>
<comment type="pathway">
    <text evidence="1">Cofactor biosynthesis; (R)-pantothenate biosynthesis; (R)-pantothenate from (R)-pantoate and beta-alanine: step 1/1.</text>
</comment>
<evidence type="ECO:0000256" key="5">
    <source>
        <dbReference type="ARBA" id="ARBA00022598"/>
    </source>
</evidence>
<evidence type="ECO:0000256" key="7">
    <source>
        <dbReference type="ARBA" id="ARBA00022741"/>
    </source>
</evidence>
<dbReference type="HAMAP" id="MF_00158">
    <property type="entry name" value="PanC"/>
    <property type="match status" value="1"/>
</dbReference>
<evidence type="ECO:0000256" key="1">
    <source>
        <dbReference type="ARBA" id="ARBA00004990"/>
    </source>
</evidence>
<evidence type="ECO:0000256" key="10">
    <source>
        <dbReference type="ARBA" id="ARBA00032806"/>
    </source>
</evidence>
<dbReference type="OrthoDB" id="2020436at2759"/>
<feature type="region of interest" description="Disordered" evidence="12">
    <location>
        <begin position="38"/>
        <end position="65"/>
    </location>
</feature>
<comment type="caution">
    <text evidence="14">The sequence shown here is derived from an EMBL/GenBank/DDBJ whole genome shotgun (WGS) entry which is preliminary data.</text>
</comment>
<dbReference type="AlphaFoldDB" id="A0A5J4Z646"/>
<dbReference type="GO" id="GO:0015940">
    <property type="term" value="P:pantothenate biosynthetic process"/>
    <property type="evidence" value="ECO:0007669"/>
    <property type="project" value="UniProtKB-UniPathway"/>
</dbReference>
<comment type="similarity">
    <text evidence="2">Belongs to the pantothenate synthetase family.</text>
</comment>
<evidence type="ECO:0000256" key="6">
    <source>
        <dbReference type="ARBA" id="ARBA00022655"/>
    </source>
</evidence>
<evidence type="ECO:0000256" key="2">
    <source>
        <dbReference type="ARBA" id="ARBA00009256"/>
    </source>
</evidence>
<dbReference type="InterPro" id="IPR014729">
    <property type="entry name" value="Rossmann-like_a/b/a_fold"/>
</dbReference>
<dbReference type="GO" id="GO:0005524">
    <property type="term" value="F:ATP binding"/>
    <property type="evidence" value="ECO:0007669"/>
    <property type="project" value="UniProtKB-KW"/>
</dbReference>
<evidence type="ECO:0000313" key="15">
    <source>
        <dbReference type="Proteomes" id="UP000324585"/>
    </source>
</evidence>
<evidence type="ECO:0000256" key="3">
    <source>
        <dbReference type="ARBA" id="ARBA00012219"/>
    </source>
</evidence>
<keyword evidence="7" id="KW-0547">Nucleotide-binding</keyword>
<sequence>MRGGRRRACIAVAMIVCDTVSGLRDALDRIRNRTLREKRAARDAAANANGTAAASEQTPVEPGSSVSVGLVATMGYLHDGHAALIAQSRHENDVTVGTIFVNRKQFERDEDFELYPRDQERDCVLFEVNGADVVFAPHSHEELYPQGHETTISCQLLSKRSEGRNRPGHFDGVALIVAKLFILIQPQNAYFGAKDAQQCAIIKRMTTDLNFATRVRIVETVRDPSDGLALSSRNAMLTSHERKYANTLYRSLCAASARMRLSLLHLDNGRSLEFLRRPEGAKRVMYRILSDSLEASGCHTHIDDVSVVNQDTFEVMDGHDTKFSCALILIAVYLGKARLIDNVRVDLESRDQQPSQTEADVIAGFKIADGSEEEMSVLVDDYLVLTYGLARQLREDQNRTKRQRLETTSS</sequence>
<keyword evidence="6" id="KW-0566">Pantothenate biosynthesis</keyword>
<dbReference type="InterPro" id="IPR003721">
    <property type="entry name" value="Pantoate_ligase"/>
</dbReference>
<protein>
    <recommendedName>
        <fullName evidence="4">Pantoate--beta-alanine ligase</fullName>
        <ecNumber evidence="3">6.3.2.1</ecNumber>
    </recommendedName>
    <alternativeName>
        <fullName evidence="10">Pantoate-activating enzyme</fullName>
    </alternativeName>
    <alternativeName>
        <fullName evidence="9">Pantothenate synthetase</fullName>
    </alternativeName>
</protein>